<feature type="non-terminal residue" evidence="1">
    <location>
        <position position="1"/>
    </location>
</feature>
<sequence>SVFPKQLLSPELKTESQYTTLKWYNKDSEKSISKVIQDSEKSISKEIRDLEQSVREEVIRSIHEVCQKLDDVTNKDLDEAERVEFAKQEKVVNRWRSCLIEEYTSKDASQITPLPWLEFEPHFSLEKMYKEPNITAKDGSKVEIRKLFESGPRRKTGRVLLEGNPGVGKTSFCKKLVNSWALLQNSEPC</sequence>
<evidence type="ECO:0000313" key="1">
    <source>
        <dbReference type="EMBL" id="EDO27027.1"/>
    </source>
</evidence>
<proteinExistence type="predicted"/>
<dbReference type="InterPro" id="IPR027417">
    <property type="entry name" value="P-loop_NTPase"/>
</dbReference>
<dbReference type="InParanoid" id="A7TAE4"/>
<dbReference type="PANTHER" id="PTHR46844">
    <property type="entry name" value="SLR5058 PROTEIN"/>
    <property type="match status" value="1"/>
</dbReference>
<feature type="non-terminal residue" evidence="1">
    <location>
        <position position="189"/>
    </location>
</feature>
<organism evidence="1 2">
    <name type="scientific">Nematostella vectensis</name>
    <name type="common">Starlet sea anemone</name>
    <dbReference type="NCBI Taxonomy" id="45351"/>
    <lineage>
        <taxon>Eukaryota</taxon>
        <taxon>Metazoa</taxon>
        <taxon>Cnidaria</taxon>
        <taxon>Anthozoa</taxon>
        <taxon>Hexacorallia</taxon>
        <taxon>Actiniaria</taxon>
        <taxon>Edwardsiidae</taxon>
        <taxon>Nematostella</taxon>
    </lineage>
</organism>
<dbReference type="SUPFAM" id="SSF52540">
    <property type="entry name" value="P-loop containing nucleoside triphosphate hydrolases"/>
    <property type="match status" value="1"/>
</dbReference>
<dbReference type="HOGENOM" id="CLU_1437865_0_0_1"/>
<protein>
    <submittedName>
        <fullName evidence="1">Uncharacterized protein</fullName>
    </submittedName>
</protein>
<dbReference type="Proteomes" id="UP000001593">
    <property type="component" value="Unassembled WGS sequence"/>
</dbReference>
<dbReference type="Gene3D" id="3.40.50.300">
    <property type="entry name" value="P-loop containing nucleotide triphosphate hydrolases"/>
    <property type="match status" value="1"/>
</dbReference>
<evidence type="ECO:0000313" key="2">
    <source>
        <dbReference type="Proteomes" id="UP000001593"/>
    </source>
</evidence>
<keyword evidence="2" id="KW-1185">Reference proteome</keyword>
<dbReference type="AlphaFoldDB" id="A7TAE4"/>
<reference evidence="1 2" key="1">
    <citation type="journal article" date="2007" name="Science">
        <title>Sea anemone genome reveals ancestral eumetazoan gene repertoire and genomic organization.</title>
        <authorList>
            <person name="Putnam N.H."/>
            <person name="Srivastava M."/>
            <person name="Hellsten U."/>
            <person name="Dirks B."/>
            <person name="Chapman J."/>
            <person name="Salamov A."/>
            <person name="Terry A."/>
            <person name="Shapiro H."/>
            <person name="Lindquist E."/>
            <person name="Kapitonov V.V."/>
            <person name="Jurka J."/>
            <person name="Genikhovich G."/>
            <person name="Grigoriev I.V."/>
            <person name="Lucas S.M."/>
            <person name="Steele R.E."/>
            <person name="Finnerty J.R."/>
            <person name="Technau U."/>
            <person name="Martindale M.Q."/>
            <person name="Rokhsar D.S."/>
        </authorList>
    </citation>
    <scope>NUCLEOTIDE SEQUENCE [LARGE SCALE GENOMIC DNA]</scope>
    <source>
        <strain evidence="2">CH2 X CH6</strain>
    </source>
</reference>
<accession>A7TAE4</accession>
<dbReference type="PhylomeDB" id="A7TAE4"/>
<dbReference type="PANTHER" id="PTHR46844:SF1">
    <property type="entry name" value="SLR5058 PROTEIN"/>
    <property type="match status" value="1"/>
</dbReference>
<gene>
    <name evidence="1" type="ORF">NEMVEDRAFT_v1g224472</name>
</gene>
<name>A7TAE4_NEMVE</name>
<dbReference type="EMBL" id="DS474045">
    <property type="protein sequence ID" value="EDO27027.1"/>
    <property type="molecule type" value="Genomic_DNA"/>
</dbReference>